<feature type="domain" description="N-acetyltransferase" evidence="1">
    <location>
        <begin position="106"/>
        <end position="238"/>
    </location>
</feature>
<evidence type="ECO:0000313" key="2">
    <source>
        <dbReference type="EMBL" id="ALN56388.1"/>
    </source>
</evidence>
<dbReference type="CDD" id="cd04301">
    <property type="entry name" value="NAT_SF"/>
    <property type="match status" value="1"/>
</dbReference>
<name>A0A0S2DCZ1_LYSEN</name>
<dbReference type="KEGG" id="lez:GLE_1030"/>
<keyword evidence="2" id="KW-0808">Transferase</keyword>
<gene>
    <name evidence="2" type="ORF">GLE_1030</name>
</gene>
<evidence type="ECO:0000259" key="1">
    <source>
        <dbReference type="PROSITE" id="PS51186"/>
    </source>
</evidence>
<sequence length="238" mass="25522">MSEGALDNPIWASLASRHRALALGAGGVARYPAEVAPFLGVASADAAEGADADAALEALVPAGDTALVLGVAPRPGPRWRLRHLADLAQMICRAPIAAPDAGDDGAPIVELDAARREDALALTALVYPHYFRPRTMELGRYFGIYQDGRLAAMAGERMGTDGYTELSAICTHPDFLGRGHARRLLASLVNDNHARGRIPFLHVSQENPRAVGLYLRNGFELRRAIPFWSLSRAEPARA</sequence>
<dbReference type="InterPro" id="IPR013653">
    <property type="entry name" value="GCN5-like_dom"/>
</dbReference>
<dbReference type="PROSITE" id="PS51186">
    <property type="entry name" value="GNAT"/>
    <property type="match status" value="1"/>
</dbReference>
<dbReference type="Pfam" id="PF08445">
    <property type="entry name" value="FR47"/>
    <property type="match status" value="1"/>
</dbReference>
<protein>
    <submittedName>
        <fullName evidence="2">Acetyltransferase (GNAT) family</fullName>
    </submittedName>
</protein>
<dbReference type="GO" id="GO:0016747">
    <property type="term" value="F:acyltransferase activity, transferring groups other than amino-acyl groups"/>
    <property type="evidence" value="ECO:0007669"/>
    <property type="project" value="InterPro"/>
</dbReference>
<dbReference type="EMBL" id="CP013140">
    <property type="protein sequence ID" value="ALN56388.1"/>
    <property type="molecule type" value="Genomic_DNA"/>
</dbReference>
<accession>A0A0S2DCZ1</accession>
<dbReference type="SUPFAM" id="SSF55729">
    <property type="entry name" value="Acyl-CoA N-acyltransferases (Nat)"/>
    <property type="match status" value="1"/>
</dbReference>
<dbReference type="PATRIC" id="fig|69.6.peg.1018"/>
<dbReference type="Gene3D" id="3.40.630.30">
    <property type="match status" value="1"/>
</dbReference>
<dbReference type="InterPro" id="IPR000182">
    <property type="entry name" value="GNAT_dom"/>
</dbReference>
<proteinExistence type="predicted"/>
<dbReference type="STRING" id="69.GLE_1030"/>
<organism evidence="2 3">
    <name type="scientific">Lysobacter enzymogenes</name>
    <dbReference type="NCBI Taxonomy" id="69"/>
    <lineage>
        <taxon>Bacteria</taxon>
        <taxon>Pseudomonadati</taxon>
        <taxon>Pseudomonadota</taxon>
        <taxon>Gammaproteobacteria</taxon>
        <taxon>Lysobacterales</taxon>
        <taxon>Lysobacteraceae</taxon>
        <taxon>Lysobacter</taxon>
    </lineage>
</organism>
<evidence type="ECO:0000313" key="3">
    <source>
        <dbReference type="Proteomes" id="UP000061569"/>
    </source>
</evidence>
<reference evidence="2 3" key="1">
    <citation type="submission" date="2015-11" db="EMBL/GenBank/DDBJ databases">
        <title>Genome sequences of Lysobacter enzymogenes strain C3 and Lysobacter antibioticus ATCC 29479.</title>
        <authorList>
            <person name="Kobayashi D.Y."/>
        </authorList>
    </citation>
    <scope>NUCLEOTIDE SEQUENCE [LARGE SCALE GENOMIC DNA]</scope>
    <source>
        <strain evidence="2 3">C3</strain>
    </source>
</reference>
<dbReference type="AlphaFoldDB" id="A0A0S2DCZ1"/>
<dbReference type="OrthoDB" id="9796919at2"/>
<dbReference type="InterPro" id="IPR016181">
    <property type="entry name" value="Acyl_CoA_acyltransferase"/>
</dbReference>
<dbReference type="Proteomes" id="UP000061569">
    <property type="component" value="Chromosome"/>
</dbReference>